<dbReference type="GO" id="GO:0006302">
    <property type="term" value="P:double-strand break repair"/>
    <property type="evidence" value="ECO:0007669"/>
    <property type="project" value="TreeGrafter"/>
</dbReference>
<sequence length="238" mass="26135">MEWREKAIVLGARRHGETSAIVEVLTRDHGRHAGLVRSGRSKRMRPVLQQGNIVEVVWRARLEEHLGNFTIEPVSMNAALVMDEPIRLAGLTTLTALCSLLPEREPHADIFDATSLILANIENDEVWPALLVRWEAGLLDCLGFGIDLSQCAATGQKTDLIYVSPKSGRAVSASAGEPYKAKLLALPDFLIGSGHADASDLINGFALTGYFLHRHLSAPRGIELPDSRERLIAYIKSR</sequence>
<reference evidence="8" key="1">
    <citation type="submission" date="2018-06" db="EMBL/GenBank/DDBJ databases">
        <authorList>
            <person name="Zhirakovskaya E."/>
        </authorList>
    </citation>
    <scope>NUCLEOTIDE SEQUENCE</scope>
</reference>
<accession>A0A3B0R2E6</accession>
<evidence type="ECO:0000256" key="6">
    <source>
        <dbReference type="ARBA" id="ARBA00033409"/>
    </source>
</evidence>
<feature type="domain" description="DNA replication/recombination mediator RecO N-terminal" evidence="7">
    <location>
        <begin position="1"/>
        <end position="72"/>
    </location>
</feature>
<evidence type="ECO:0000256" key="5">
    <source>
        <dbReference type="ARBA" id="ARBA00023204"/>
    </source>
</evidence>
<evidence type="ECO:0000256" key="1">
    <source>
        <dbReference type="ARBA" id="ARBA00007452"/>
    </source>
</evidence>
<dbReference type="EMBL" id="UOEC01000010">
    <property type="protein sequence ID" value="VAV86642.1"/>
    <property type="molecule type" value="Genomic_DNA"/>
</dbReference>
<evidence type="ECO:0000259" key="7">
    <source>
        <dbReference type="Pfam" id="PF11967"/>
    </source>
</evidence>
<gene>
    <name evidence="8" type="ORF">MNBD_ALPHA08-552</name>
</gene>
<dbReference type="SUPFAM" id="SSF57863">
    <property type="entry name" value="ArfGap/RecO-like zinc finger"/>
    <property type="match status" value="1"/>
</dbReference>
<dbReference type="InterPro" id="IPR022572">
    <property type="entry name" value="DNA_rep/recomb_RecO_N"/>
</dbReference>
<dbReference type="GO" id="GO:0043590">
    <property type="term" value="C:bacterial nucleoid"/>
    <property type="evidence" value="ECO:0007669"/>
    <property type="project" value="TreeGrafter"/>
</dbReference>
<dbReference type="HAMAP" id="MF_00201">
    <property type="entry name" value="RecO"/>
    <property type="match status" value="1"/>
</dbReference>
<dbReference type="SUPFAM" id="SSF50249">
    <property type="entry name" value="Nucleic acid-binding proteins"/>
    <property type="match status" value="1"/>
</dbReference>
<evidence type="ECO:0000256" key="2">
    <source>
        <dbReference type="ARBA" id="ARBA00021310"/>
    </source>
</evidence>
<protein>
    <recommendedName>
        <fullName evidence="2">DNA repair protein RecO</fullName>
    </recommendedName>
    <alternativeName>
        <fullName evidence="6">Recombination protein O</fullName>
    </alternativeName>
</protein>
<proteinExistence type="inferred from homology"/>
<dbReference type="PANTHER" id="PTHR33991">
    <property type="entry name" value="DNA REPAIR PROTEIN RECO"/>
    <property type="match status" value="1"/>
</dbReference>
<keyword evidence="5" id="KW-0234">DNA repair</keyword>
<dbReference type="Pfam" id="PF02565">
    <property type="entry name" value="RecO_C"/>
    <property type="match status" value="1"/>
</dbReference>
<dbReference type="GO" id="GO:0006310">
    <property type="term" value="P:DNA recombination"/>
    <property type="evidence" value="ECO:0007669"/>
    <property type="project" value="UniProtKB-KW"/>
</dbReference>
<dbReference type="InterPro" id="IPR037278">
    <property type="entry name" value="ARFGAP/RecO"/>
</dbReference>
<organism evidence="8">
    <name type="scientific">hydrothermal vent metagenome</name>
    <dbReference type="NCBI Taxonomy" id="652676"/>
    <lineage>
        <taxon>unclassified sequences</taxon>
        <taxon>metagenomes</taxon>
        <taxon>ecological metagenomes</taxon>
    </lineage>
</organism>
<dbReference type="NCBIfam" id="TIGR00613">
    <property type="entry name" value="reco"/>
    <property type="match status" value="1"/>
</dbReference>
<keyword evidence="4" id="KW-0233">DNA recombination</keyword>
<dbReference type="InterPro" id="IPR003717">
    <property type="entry name" value="RecO"/>
</dbReference>
<dbReference type="PANTHER" id="PTHR33991:SF1">
    <property type="entry name" value="DNA REPAIR PROTEIN RECO"/>
    <property type="match status" value="1"/>
</dbReference>
<evidence type="ECO:0000256" key="3">
    <source>
        <dbReference type="ARBA" id="ARBA00022763"/>
    </source>
</evidence>
<keyword evidence="3" id="KW-0227">DNA damage</keyword>
<dbReference type="InterPro" id="IPR042242">
    <property type="entry name" value="RecO_C"/>
</dbReference>
<comment type="similarity">
    <text evidence="1">Belongs to the RecO family.</text>
</comment>
<evidence type="ECO:0000256" key="4">
    <source>
        <dbReference type="ARBA" id="ARBA00023172"/>
    </source>
</evidence>
<dbReference type="AlphaFoldDB" id="A0A3B0R2E6"/>
<name>A0A3B0R2E6_9ZZZZ</name>
<dbReference type="Pfam" id="PF11967">
    <property type="entry name" value="RecO_N"/>
    <property type="match status" value="1"/>
</dbReference>
<evidence type="ECO:0000313" key="8">
    <source>
        <dbReference type="EMBL" id="VAV86642.1"/>
    </source>
</evidence>
<dbReference type="Gene3D" id="1.20.1440.120">
    <property type="entry name" value="Recombination protein O, C-terminal domain"/>
    <property type="match status" value="1"/>
</dbReference>
<dbReference type="Gene3D" id="2.40.50.140">
    <property type="entry name" value="Nucleic acid-binding proteins"/>
    <property type="match status" value="1"/>
</dbReference>
<dbReference type="InterPro" id="IPR012340">
    <property type="entry name" value="NA-bd_OB-fold"/>
</dbReference>